<protein>
    <submittedName>
        <fullName evidence="1">Uncharacterized protein</fullName>
    </submittedName>
</protein>
<evidence type="ECO:0000313" key="1">
    <source>
        <dbReference type="EMBL" id="EGD11115.1"/>
    </source>
</evidence>
<dbReference type="Proteomes" id="UP000003299">
    <property type="component" value="Unassembled WGS sequence"/>
</dbReference>
<dbReference type="EMBL" id="AEQV01000011">
    <property type="protein sequence ID" value="EGD11115.1"/>
    <property type="molecule type" value="Genomic_DNA"/>
</dbReference>
<gene>
    <name evidence="1" type="ORF">XVE_0547</name>
</gene>
<dbReference type="eggNOG" id="COG5635">
    <property type="taxonomic scope" value="Bacteria"/>
</dbReference>
<reference evidence="1 2" key="1">
    <citation type="journal article" date="2011" name="BMC Genomics">
        <title>Comparative genomics reveals diversity among xanthomonads infecting tomato and pepper.</title>
        <authorList>
            <person name="Potnis N."/>
            <person name="Krasileva K."/>
            <person name="Chow V."/>
            <person name="Almeida N.F."/>
            <person name="Patil P.B."/>
            <person name="Ryan R.P."/>
            <person name="Sharlach M."/>
            <person name="Behlau F."/>
            <person name="Dow J.M."/>
            <person name="Momol M.T."/>
            <person name="White F.F."/>
            <person name="Preston J.F."/>
            <person name="Vinatzer B.A."/>
            <person name="Koebnik R."/>
            <person name="Setubal J.C."/>
            <person name="Norman D.J."/>
            <person name="Staskawicz B.J."/>
            <person name="Jones J.B."/>
        </authorList>
    </citation>
    <scope>NUCLEOTIDE SEQUENCE [LARGE SCALE GENOMIC DNA]</scope>
    <source>
        <strain evidence="1 2">ATCC 35937</strain>
    </source>
</reference>
<comment type="caution">
    <text evidence="1">The sequence shown here is derived from an EMBL/GenBank/DDBJ whole genome shotgun (WGS) entry which is preliminary data.</text>
</comment>
<accession>F0B8Z5</accession>
<sequence>MILDRQVQQIDPSPDRGSEVTLFSAHASAQNLVVLGDPGSGKSSLFKASSAKEDGCYFTVRDFLNTPSDEVPRDQILWIDALDETRSGRSDQSTVDQLTLKLAMIRPKGMRLSCRVADWLDQTDLVALRPYFNKSGAPTVVRLLALTKSEQMNVLASSCCDDAERFVEEAVRRQLDPLLENPHTLLLLAKVVQRGNWPLSQTELFDRAVLLLLDEQNPLHAEKDLGPGRFTAKELLSAAGALCALRLLSNCQGFSLAASSDDESIACYREIDLAPKPELYAALSRRAFVSIGRGGVDYTHRTIAEFLAARYLIRQLSSGFSLGRLLALLGIEERPPTALRGLFAWLVTLVADPTPLIDYDPVGVLLYGDLSNWSSANRLRLVDALASHSKQDPWFLSRRHLPDTAKALADPVLAKQYQCLFTSSESSLSLRLFVLSLQKGDRILPGFTVILKALVGDVKAHYALRVVAMEVLHEGDDASRHALLTAYSQLGSSEDDLRLRSACLHAHLGDGLDADDFIAFWDDLESCEEQLPIGITIGLLDHVDPPMANEILQIIQIRAVPNSSIFASRRGPREASRLYERLLAIALPVSKNPQQSYGWLKCYLRRAQHHSQDGSLAKAFKESPDLGRKTLRAALVHADFSKSDENSWLRFIHLIRPWVNVGDMLEEMLQAIHAAHGERRSLIYRAALSESVRLGVVATVHSTNLSALAELDPLLGEVQRAWRAQLNQMPDFVSQYAQEEARQTKAWRVSIQANFEQNAAAVSSASDLGLLEEATEIYFWHDRPQSAAAPSSPRLRLEWALGEQGSACVLRGFEALLTRVAPPELSQLLADYCEKRSTPWTALLAALDVYRDKDGEIKELPDTLLGSALMIEAIFPVYVHTKSSVDQWRHVWVDEVIEAKPVLAADTYLAFLANELAQHSLHPHCLMALGHPTLVGNHRGRGLVQLLHSYPLPKADVLTQILLWIQEDGVWHAIKSLALETVNSLQAKPSLSSNELQCLGIWLWFGFTNDPIVYQPILSSLSSEQLDVAIWEILEEGVDAGFGSHKVWSYSLNQLEFVVIWASSRYPQKAQPVGGSMGMRNPWDASMHIQSMIAQIASLTSHEARMVMARLVQRSEVESYRDSVLHHKANQLTASVDASHVAPSWEVAQEALANRAPHSHQDMVAVVLDHLGDVQRHISHGNEDPYKFFWNTDSANRLDRPKTEDQARDALLGMLRYRLYPHELRAEPEGHMSADKRADIVILGRNIKAVIEIKRDFHAEVWTAAIGQLDRLYTPDPEAGGLGIYLVFWYGEKRGPKIPSPPNGKGRPQSAAEMQRMLQGVLPSSVAKRINVVVIDVSGPGVE</sequence>
<evidence type="ECO:0000313" key="2">
    <source>
        <dbReference type="Proteomes" id="UP000003299"/>
    </source>
</evidence>
<organism evidence="1 2">
    <name type="scientific">Xanthomonas vesicatoria ATCC 35937</name>
    <dbReference type="NCBI Taxonomy" id="925775"/>
    <lineage>
        <taxon>Bacteria</taxon>
        <taxon>Pseudomonadati</taxon>
        <taxon>Pseudomonadota</taxon>
        <taxon>Gammaproteobacteria</taxon>
        <taxon>Lysobacterales</taxon>
        <taxon>Lysobacteraceae</taxon>
        <taxon>Xanthomonas</taxon>
    </lineage>
</organism>
<name>F0B8Z5_9XANT</name>
<proteinExistence type="predicted"/>